<organism evidence="3 4">
    <name type="scientific">Paramarasmius palmivorus</name>
    <dbReference type="NCBI Taxonomy" id="297713"/>
    <lineage>
        <taxon>Eukaryota</taxon>
        <taxon>Fungi</taxon>
        <taxon>Dikarya</taxon>
        <taxon>Basidiomycota</taxon>
        <taxon>Agaricomycotina</taxon>
        <taxon>Agaricomycetes</taxon>
        <taxon>Agaricomycetidae</taxon>
        <taxon>Agaricales</taxon>
        <taxon>Marasmiineae</taxon>
        <taxon>Marasmiaceae</taxon>
        <taxon>Paramarasmius</taxon>
    </lineage>
</organism>
<dbReference type="Pfam" id="PF20151">
    <property type="entry name" value="DUF6533"/>
    <property type="match status" value="1"/>
</dbReference>
<evidence type="ECO:0000313" key="3">
    <source>
        <dbReference type="EMBL" id="KAK7039198.1"/>
    </source>
</evidence>
<feature type="transmembrane region" description="Helical" evidence="1">
    <location>
        <begin position="113"/>
        <end position="133"/>
    </location>
</feature>
<feature type="transmembrane region" description="Helical" evidence="1">
    <location>
        <begin position="79"/>
        <end position="101"/>
    </location>
</feature>
<accession>A0AAW0CHB6</accession>
<evidence type="ECO:0000313" key="4">
    <source>
        <dbReference type="Proteomes" id="UP001383192"/>
    </source>
</evidence>
<reference evidence="3 4" key="1">
    <citation type="submission" date="2024-01" db="EMBL/GenBank/DDBJ databases">
        <title>A draft genome for a cacao thread blight-causing isolate of Paramarasmius palmivorus.</title>
        <authorList>
            <person name="Baruah I.K."/>
            <person name="Bukari Y."/>
            <person name="Amoako-Attah I."/>
            <person name="Meinhardt L.W."/>
            <person name="Bailey B.A."/>
            <person name="Cohen S.P."/>
        </authorList>
    </citation>
    <scope>NUCLEOTIDE SEQUENCE [LARGE SCALE GENOMIC DNA]</scope>
    <source>
        <strain evidence="3 4">GH-12</strain>
    </source>
</reference>
<feature type="transmembrane region" description="Helical" evidence="1">
    <location>
        <begin position="53"/>
        <end position="73"/>
    </location>
</feature>
<proteinExistence type="predicted"/>
<keyword evidence="1" id="KW-0812">Transmembrane</keyword>
<evidence type="ECO:0000256" key="1">
    <source>
        <dbReference type="SAM" id="Phobius"/>
    </source>
</evidence>
<evidence type="ECO:0000259" key="2">
    <source>
        <dbReference type="Pfam" id="PF20151"/>
    </source>
</evidence>
<feature type="transmembrane region" description="Helical" evidence="1">
    <location>
        <begin position="167"/>
        <end position="186"/>
    </location>
</feature>
<dbReference type="Proteomes" id="UP001383192">
    <property type="component" value="Unassembled WGS sequence"/>
</dbReference>
<sequence length="226" mass="25367">MDLSPLEHCLSDGRRGRSISYASTTLFLFDYILNLASEISFFRKHGRASLGTVSLFLSRYTAFAAVVLVLLPGAADTTYIDMVATVLRFASIIVSEFIVTVRTWAIWERNKMILVFFAILATACMVTSIFIVLKDLTTRETTSALPPEFGTISDCVVMVSAIKNAYIVPYILAILYESVMLALSILKISRWRKSIPNEMRAPFLDTLWRDGTEFPLDSFTQLTYVA</sequence>
<keyword evidence="1" id="KW-1133">Transmembrane helix</keyword>
<keyword evidence="4" id="KW-1185">Reference proteome</keyword>
<dbReference type="InterPro" id="IPR045340">
    <property type="entry name" value="DUF6533"/>
</dbReference>
<name>A0AAW0CHB6_9AGAR</name>
<keyword evidence="1" id="KW-0472">Membrane</keyword>
<dbReference type="AlphaFoldDB" id="A0AAW0CHB6"/>
<gene>
    <name evidence="3" type="ORF">VNI00_010103</name>
</gene>
<protein>
    <recommendedName>
        <fullName evidence="2">DUF6533 domain-containing protein</fullName>
    </recommendedName>
</protein>
<dbReference type="EMBL" id="JAYKXP010000039">
    <property type="protein sequence ID" value="KAK7039198.1"/>
    <property type="molecule type" value="Genomic_DNA"/>
</dbReference>
<feature type="domain" description="DUF6533" evidence="2">
    <location>
        <begin position="21"/>
        <end position="63"/>
    </location>
</feature>
<feature type="transmembrane region" description="Helical" evidence="1">
    <location>
        <begin position="20"/>
        <end position="41"/>
    </location>
</feature>
<comment type="caution">
    <text evidence="3">The sequence shown here is derived from an EMBL/GenBank/DDBJ whole genome shotgun (WGS) entry which is preliminary data.</text>
</comment>